<feature type="transmembrane region" description="Helical" evidence="7">
    <location>
        <begin position="198"/>
        <end position="218"/>
    </location>
</feature>
<keyword evidence="6 7" id="KW-0472">Membrane</keyword>
<feature type="transmembrane region" description="Helical" evidence="7">
    <location>
        <begin position="297"/>
        <end position="320"/>
    </location>
</feature>
<reference evidence="9 10" key="1">
    <citation type="submission" date="2019-02" db="EMBL/GenBank/DDBJ databases">
        <title>Draft genome sequences of novel Actinobacteria.</title>
        <authorList>
            <person name="Sahin N."/>
            <person name="Ay H."/>
            <person name="Saygin H."/>
        </authorList>
    </citation>
    <scope>NUCLEOTIDE SEQUENCE [LARGE SCALE GENOMIC DNA]</scope>
    <source>
        <strain evidence="9 10">KC603</strain>
    </source>
</reference>
<dbReference type="PROSITE" id="PS00216">
    <property type="entry name" value="SUGAR_TRANSPORT_1"/>
    <property type="match status" value="1"/>
</dbReference>
<dbReference type="GO" id="GO:0022857">
    <property type="term" value="F:transmembrane transporter activity"/>
    <property type="evidence" value="ECO:0007669"/>
    <property type="project" value="InterPro"/>
</dbReference>
<dbReference type="PANTHER" id="PTHR42718">
    <property type="entry name" value="MAJOR FACILITATOR SUPERFAMILY MULTIDRUG TRANSPORTER MFSC"/>
    <property type="match status" value="1"/>
</dbReference>
<evidence type="ECO:0000256" key="5">
    <source>
        <dbReference type="ARBA" id="ARBA00022989"/>
    </source>
</evidence>
<gene>
    <name evidence="9" type="ORF">E1212_16595</name>
</gene>
<protein>
    <submittedName>
        <fullName evidence="9">MFS transporter</fullName>
    </submittedName>
</protein>
<feature type="transmembrane region" description="Helical" evidence="7">
    <location>
        <begin position="47"/>
        <end position="65"/>
    </location>
</feature>
<feature type="transmembrane region" description="Helical" evidence="7">
    <location>
        <begin position="267"/>
        <end position="291"/>
    </location>
</feature>
<dbReference type="AlphaFoldDB" id="A0A4R4RJX2"/>
<evidence type="ECO:0000256" key="3">
    <source>
        <dbReference type="ARBA" id="ARBA00022475"/>
    </source>
</evidence>
<dbReference type="SUPFAM" id="SSF103473">
    <property type="entry name" value="MFS general substrate transporter"/>
    <property type="match status" value="1"/>
</dbReference>
<dbReference type="PANTHER" id="PTHR42718:SF46">
    <property type="entry name" value="BLR6921 PROTEIN"/>
    <property type="match status" value="1"/>
</dbReference>
<feature type="transmembrane region" description="Helical" evidence="7">
    <location>
        <begin position="164"/>
        <end position="186"/>
    </location>
</feature>
<dbReference type="Gene3D" id="1.20.1720.10">
    <property type="entry name" value="Multidrug resistance protein D"/>
    <property type="match status" value="1"/>
</dbReference>
<evidence type="ECO:0000256" key="2">
    <source>
        <dbReference type="ARBA" id="ARBA00022448"/>
    </source>
</evidence>
<feature type="domain" description="Major facilitator superfamily (MFS) profile" evidence="8">
    <location>
        <begin position="11"/>
        <end position="465"/>
    </location>
</feature>
<keyword evidence="10" id="KW-1185">Reference proteome</keyword>
<feature type="transmembrane region" description="Helical" evidence="7">
    <location>
        <begin position="360"/>
        <end position="387"/>
    </location>
</feature>
<keyword evidence="4 7" id="KW-0812">Transmembrane</keyword>
<feature type="transmembrane region" description="Helical" evidence="7">
    <location>
        <begin position="327"/>
        <end position="348"/>
    </location>
</feature>
<dbReference type="Pfam" id="PF07690">
    <property type="entry name" value="MFS_1"/>
    <property type="match status" value="1"/>
</dbReference>
<dbReference type="PROSITE" id="PS50850">
    <property type="entry name" value="MFS"/>
    <property type="match status" value="1"/>
</dbReference>
<keyword evidence="2" id="KW-0813">Transport</keyword>
<evidence type="ECO:0000256" key="7">
    <source>
        <dbReference type="SAM" id="Phobius"/>
    </source>
</evidence>
<dbReference type="InterPro" id="IPR005829">
    <property type="entry name" value="Sugar_transporter_CS"/>
</dbReference>
<comment type="subcellular location">
    <subcellularLocation>
        <location evidence="1">Cell membrane</location>
        <topology evidence="1">Multi-pass membrane protein</topology>
    </subcellularLocation>
</comment>
<dbReference type="GO" id="GO:0005886">
    <property type="term" value="C:plasma membrane"/>
    <property type="evidence" value="ECO:0007669"/>
    <property type="project" value="UniProtKB-SubCell"/>
</dbReference>
<keyword evidence="3" id="KW-1003">Cell membrane</keyword>
<accession>A0A4R4RJX2</accession>
<dbReference type="InterPro" id="IPR036259">
    <property type="entry name" value="MFS_trans_sf"/>
</dbReference>
<evidence type="ECO:0000313" key="9">
    <source>
        <dbReference type="EMBL" id="TDC49901.1"/>
    </source>
</evidence>
<name>A0A4R4RJX2_9ACTN</name>
<dbReference type="CDD" id="cd17321">
    <property type="entry name" value="MFS_MMR_MDR_like"/>
    <property type="match status" value="1"/>
</dbReference>
<evidence type="ECO:0000256" key="6">
    <source>
        <dbReference type="ARBA" id="ARBA00023136"/>
    </source>
</evidence>
<evidence type="ECO:0000256" key="4">
    <source>
        <dbReference type="ARBA" id="ARBA00022692"/>
    </source>
</evidence>
<feature type="transmembrane region" description="Helical" evidence="7">
    <location>
        <begin position="441"/>
        <end position="462"/>
    </location>
</feature>
<dbReference type="Proteomes" id="UP000295621">
    <property type="component" value="Unassembled WGS sequence"/>
</dbReference>
<feature type="transmembrane region" description="Helical" evidence="7">
    <location>
        <begin position="139"/>
        <end position="158"/>
    </location>
</feature>
<feature type="transmembrane region" description="Helical" evidence="7">
    <location>
        <begin position="399"/>
        <end position="421"/>
    </location>
</feature>
<dbReference type="InterPro" id="IPR020846">
    <property type="entry name" value="MFS_dom"/>
</dbReference>
<feature type="transmembrane region" description="Helical" evidence="7">
    <location>
        <begin position="77"/>
        <end position="98"/>
    </location>
</feature>
<dbReference type="InterPro" id="IPR011701">
    <property type="entry name" value="MFS"/>
</dbReference>
<comment type="caution">
    <text evidence="9">The sequence shown here is derived from an EMBL/GenBank/DDBJ whole genome shotgun (WGS) entry which is preliminary data.</text>
</comment>
<dbReference type="Gene3D" id="1.20.1250.20">
    <property type="entry name" value="MFS general substrate transporter like domains"/>
    <property type="match status" value="1"/>
</dbReference>
<dbReference type="EMBL" id="SMKL01000036">
    <property type="protein sequence ID" value="TDC49901.1"/>
    <property type="molecule type" value="Genomic_DNA"/>
</dbReference>
<dbReference type="OrthoDB" id="7375466at2"/>
<dbReference type="RefSeq" id="WP_131984404.1">
    <property type="nucleotide sequence ID" value="NZ_SMKL01000036.1"/>
</dbReference>
<organism evidence="9 10">
    <name type="scientific">Jiangella ureilytica</name>
    <dbReference type="NCBI Taxonomy" id="2530374"/>
    <lineage>
        <taxon>Bacteria</taxon>
        <taxon>Bacillati</taxon>
        <taxon>Actinomycetota</taxon>
        <taxon>Actinomycetes</taxon>
        <taxon>Jiangellales</taxon>
        <taxon>Jiangellaceae</taxon>
        <taxon>Jiangella</taxon>
    </lineage>
</organism>
<proteinExistence type="predicted"/>
<evidence type="ECO:0000259" key="8">
    <source>
        <dbReference type="PROSITE" id="PS50850"/>
    </source>
</evidence>
<sequence length="481" mass="48718">MTATTNRRWLALTVVAAAFFMGVLDSTSVFTALPSIADDLDFSAAGIQWVVTAYGVTVGGLMLFGGRLADLLGRRRVFMAAVAVFAAASLLCGLAWSAELLIAARTLQGVGAAVLTPAGLSLLMTVFPEGPDRHRALGVWGGLGGVGATAGLLLGGLLTDGLGWSWIFFVNVPVCVLVLVLSPVLLPESRDRDVPRRFDLAGAVTVTAALALFVYTMFDAAESGRPTARTALLLAGALALGALFVRIEARAPAPLVPLRIFRSRTLVGGNLVVLVAGIAVDGMLILVTLYAQQVLGFTALQFGSAVAVMTVASIGSVVLSQHVVTKAGFGPVALGGMVVLGISLLLLSRVSADGSFASDLLAGLLVFGLGMGGAFVSSQIAALAGVAESESGLASGLEETSFTIGSTLGVATLTSVAVARADDLAAGGADPLTALTAGAQTGFLVAAGFTVLGAVAAVALLWRRRTPEATTTAPRRTPSAA</sequence>
<keyword evidence="5 7" id="KW-1133">Transmembrane helix</keyword>
<evidence type="ECO:0000256" key="1">
    <source>
        <dbReference type="ARBA" id="ARBA00004651"/>
    </source>
</evidence>
<feature type="transmembrane region" description="Helical" evidence="7">
    <location>
        <begin position="230"/>
        <end position="247"/>
    </location>
</feature>
<evidence type="ECO:0000313" key="10">
    <source>
        <dbReference type="Proteomes" id="UP000295621"/>
    </source>
</evidence>
<feature type="transmembrane region" description="Helical" evidence="7">
    <location>
        <begin position="110"/>
        <end position="127"/>
    </location>
</feature>